<organism evidence="1 2">
    <name type="scientific">Nitratireductor thuwali</name>
    <dbReference type="NCBI Taxonomy" id="2267699"/>
    <lineage>
        <taxon>Bacteria</taxon>
        <taxon>Pseudomonadati</taxon>
        <taxon>Pseudomonadota</taxon>
        <taxon>Alphaproteobacteria</taxon>
        <taxon>Hyphomicrobiales</taxon>
        <taxon>Phyllobacteriaceae</taxon>
        <taxon>Nitratireductor</taxon>
    </lineage>
</organism>
<dbReference type="EMBL" id="CP030941">
    <property type="protein sequence ID" value="UUP16706.1"/>
    <property type="molecule type" value="Genomic_DNA"/>
</dbReference>
<keyword evidence="2" id="KW-1185">Reference proteome</keyword>
<dbReference type="RefSeq" id="WP_338529111.1">
    <property type="nucleotide sequence ID" value="NZ_CP030941.1"/>
</dbReference>
<dbReference type="Proteomes" id="UP001342418">
    <property type="component" value="Chromosome"/>
</dbReference>
<reference evidence="1 2" key="1">
    <citation type="submission" date="2018-07" db="EMBL/GenBank/DDBJ databases">
        <title>Genome sequence of Nitratireductor thuwali#1536.</title>
        <authorList>
            <person name="Michoud G."/>
            <person name="Merlino G."/>
            <person name="Sefrji F.O."/>
            <person name="Daffonchio D."/>
        </authorList>
    </citation>
    <scope>NUCLEOTIDE SEQUENCE [LARGE SCALE GENOMIC DNA]</scope>
    <source>
        <strain evidence="2">Nit1536</strain>
    </source>
</reference>
<evidence type="ECO:0000313" key="2">
    <source>
        <dbReference type="Proteomes" id="UP001342418"/>
    </source>
</evidence>
<proteinExistence type="predicted"/>
<protein>
    <submittedName>
        <fullName evidence="1">Uncharacterized protein</fullName>
    </submittedName>
</protein>
<evidence type="ECO:0000313" key="1">
    <source>
        <dbReference type="EMBL" id="UUP16706.1"/>
    </source>
</evidence>
<sequence length="83" mass="9569">MVNTSTNKVPPALKQALQEFLQRRRSDRPVSIADMMQRTRYALPDLALTDDELERAIAEEIVDRHGNIAFDRHDTSHLRPSKN</sequence>
<name>A0ABY5MLD9_9HYPH</name>
<accession>A0ABY5MLD9</accession>
<gene>
    <name evidence="1" type="ORF">NTH_01153</name>
</gene>